<dbReference type="EMBL" id="VJZD01000025">
    <property type="protein sequence ID" value="MPY31420.1"/>
    <property type="molecule type" value="Genomic_DNA"/>
</dbReference>
<dbReference type="Pfam" id="PF00112">
    <property type="entry name" value="Peptidase_C1"/>
    <property type="match status" value="1"/>
</dbReference>
<dbReference type="Proteomes" id="UP000325849">
    <property type="component" value="Unassembled WGS sequence"/>
</dbReference>
<evidence type="ECO:0000313" key="3">
    <source>
        <dbReference type="EMBL" id="MPY31420.1"/>
    </source>
</evidence>
<dbReference type="InterPro" id="IPR000668">
    <property type="entry name" value="Peptidase_C1A_C"/>
</dbReference>
<evidence type="ECO:0000256" key="1">
    <source>
        <dbReference type="ARBA" id="ARBA00008455"/>
    </source>
</evidence>
<protein>
    <submittedName>
        <fullName evidence="3">C1 family peptidase</fullName>
    </submittedName>
</protein>
<organism evidence="3 4">
    <name type="scientific">Streptomyces adustus</name>
    <dbReference type="NCBI Taxonomy" id="1609272"/>
    <lineage>
        <taxon>Bacteria</taxon>
        <taxon>Bacillati</taxon>
        <taxon>Actinomycetota</taxon>
        <taxon>Actinomycetes</taxon>
        <taxon>Kitasatosporales</taxon>
        <taxon>Streptomycetaceae</taxon>
        <taxon>Streptomyces</taxon>
    </lineage>
</organism>
<dbReference type="AlphaFoldDB" id="A0A5N8V836"/>
<name>A0A5N8V836_9ACTN</name>
<dbReference type="InterPro" id="IPR038765">
    <property type="entry name" value="Papain-like_cys_pep_sf"/>
</dbReference>
<reference evidence="3 4" key="1">
    <citation type="submission" date="2019-07" db="EMBL/GenBank/DDBJ databases">
        <title>New species of Amycolatopsis and Streptomyces.</title>
        <authorList>
            <person name="Duangmal K."/>
            <person name="Teo W.F.A."/>
            <person name="Lipun K."/>
        </authorList>
    </citation>
    <scope>NUCLEOTIDE SEQUENCE [LARGE SCALE GENOMIC DNA]</scope>
    <source>
        <strain evidence="3 4">NBRC 109810</strain>
    </source>
</reference>
<dbReference type="SMART" id="SM00645">
    <property type="entry name" value="Pept_C1"/>
    <property type="match status" value="1"/>
</dbReference>
<dbReference type="GO" id="GO:0006508">
    <property type="term" value="P:proteolysis"/>
    <property type="evidence" value="ECO:0007669"/>
    <property type="project" value="InterPro"/>
</dbReference>
<dbReference type="Gene3D" id="3.90.70.10">
    <property type="entry name" value="Cysteine proteinases"/>
    <property type="match status" value="1"/>
</dbReference>
<dbReference type="PANTHER" id="PTHR12411">
    <property type="entry name" value="CYSTEINE PROTEASE FAMILY C1-RELATED"/>
    <property type="match status" value="1"/>
</dbReference>
<gene>
    <name evidence="3" type="ORF">FNH09_08940</name>
</gene>
<keyword evidence="4" id="KW-1185">Reference proteome</keyword>
<feature type="domain" description="Peptidase C1A papain C-terminal" evidence="2">
    <location>
        <begin position="33"/>
        <end position="247"/>
    </location>
</feature>
<dbReference type="InterPro" id="IPR013128">
    <property type="entry name" value="Peptidase_C1A"/>
</dbReference>
<evidence type="ECO:0000259" key="2">
    <source>
        <dbReference type="SMART" id="SM00645"/>
    </source>
</evidence>
<dbReference type="SUPFAM" id="SSF54001">
    <property type="entry name" value="Cysteine proteinases"/>
    <property type="match status" value="1"/>
</dbReference>
<evidence type="ECO:0000313" key="4">
    <source>
        <dbReference type="Proteomes" id="UP000325849"/>
    </source>
</evidence>
<dbReference type="CDD" id="cd02619">
    <property type="entry name" value="Peptidase_C1"/>
    <property type="match status" value="1"/>
</dbReference>
<comment type="similarity">
    <text evidence="1">Belongs to the peptidase C1 family.</text>
</comment>
<dbReference type="GO" id="GO:0008234">
    <property type="term" value="F:cysteine-type peptidase activity"/>
    <property type="evidence" value="ECO:0007669"/>
    <property type="project" value="InterPro"/>
</dbReference>
<sequence>MLNCVPSRDTELDWPPDAAFEGDRLKETTAAAAPSQVDLRAAWWPIGDQMQTGSCVGWATADSVLRWCFVNAGKLPQDDRLSVRYIWMAAKETDDFTSQPTTFIEEDGTSLKAALDVARRFGAVRESELPFNGGLYPGTPGGFYARAAQLKISYFNLGRSAEEWRRWLASGGGPILVRLGVDQTWDDAADTHGKLDVYKRETARGGHAVAIVGYTSERRFIIRNSWGTDWGDRGYGYASEDYAVQAFTEAYGVAV</sequence>
<comment type="caution">
    <text evidence="3">The sequence shown here is derived from an EMBL/GenBank/DDBJ whole genome shotgun (WGS) entry which is preliminary data.</text>
</comment>
<proteinExistence type="inferred from homology"/>
<accession>A0A5N8V836</accession>